<dbReference type="InterPro" id="IPR050166">
    <property type="entry name" value="ABC_transporter_ATP-bind"/>
</dbReference>
<evidence type="ECO:0000256" key="4">
    <source>
        <dbReference type="ARBA" id="ARBA00022840"/>
    </source>
</evidence>
<dbReference type="PANTHER" id="PTHR42788:SF13">
    <property type="entry name" value="ALIPHATIC SULFONATES IMPORT ATP-BINDING PROTEIN SSUB"/>
    <property type="match status" value="1"/>
</dbReference>
<dbReference type="PROSITE" id="PS50893">
    <property type="entry name" value="ABC_TRANSPORTER_2"/>
    <property type="match status" value="1"/>
</dbReference>
<dbReference type="GO" id="GO:0016887">
    <property type="term" value="F:ATP hydrolysis activity"/>
    <property type="evidence" value="ECO:0007669"/>
    <property type="project" value="InterPro"/>
</dbReference>
<dbReference type="CDD" id="cd03293">
    <property type="entry name" value="ABC_NrtD_SsuB_transporters"/>
    <property type="match status" value="1"/>
</dbReference>
<name>A0A6N8S8D5_9HYPH</name>
<evidence type="ECO:0000313" key="7">
    <source>
        <dbReference type="Proteomes" id="UP000435802"/>
    </source>
</evidence>
<keyword evidence="2" id="KW-0813">Transport</keyword>
<dbReference type="Proteomes" id="UP000435802">
    <property type="component" value="Unassembled WGS sequence"/>
</dbReference>
<dbReference type="Pfam" id="PF00005">
    <property type="entry name" value="ABC_tran"/>
    <property type="match status" value="1"/>
</dbReference>
<dbReference type="InterPro" id="IPR027417">
    <property type="entry name" value="P-loop_NTPase"/>
</dbReference>
<dbReference type="AlphaFoldDB" id="A0A6N8S8D5"/>
<comment type="similarity">
    <text evidence="1">Belongs to the ABC transporter superfamily.</text>
</comment>
<accession>A0A6N8S8D5</accession>
<dbReference type="InterPro" id="IPR003439">
    <property type="entry name" value="ABC_transporter-like_ATP-bd"/>
</dbReference>
<keyword evidence="3" id="KW-0547">Nucleotide-binding</keyword>
<feature type="domain" description="ABC transporter" evidence="5">
    <location>
        <begin position="18"/>
        <end position="246"/>
    </location>
</feature>
<reference evidence="6 7" key="1">
    <citation type="submission" date="2019-12" db="EMBL/GenBank/DDBJ databases">
        <title>Shinella kummerowiae sp. nov., a symbiotic bacterium isolated from root nodules of the herbal legume Kummerowia stipulacea.</title>
        <authorList>
            <person name="Gao J."/>
        </authorList>
    </citation>
    <scope>NUCLEOTIDE SEQUENCE [LARGE SCALE GENOMIC DNA]</scope>
    <source>
        <strain evidence="6 7">CCBAU 25048</strain>
    </source>
</reference>
<dbReference type="GO" id="GO:0005524">
    <property type="term" value="F:ATP binding"/>
    <property type="evidence" value="ECO:0007669"/>
    <property type="project" value="UniProtKB-KW"/>
</dbReference>
<evidence type="ECO:0000256" key="1">
    <source>
        <dbReference type="ARBA" id="ARBA00005417"/>
    </source>
</evidence>
<protein>
    <submittedName>
        <fullName evidence="6">ATP-binding cassette domain-containing protein</fullName>
    </submittedName>
</protein>
<dbReference type="SUPFAM" id="SSF52540">
    <property type="entry name" value="P-loop containing nucleoside triphosphate hydrolases"/>
    <property type="match status" value="1"/>
</dbReference>
<evidence type="ECO:0000256" key="2">
    <source>
        <dbReference type="ARBA" id="ARBA00022448"/>
    </source>
</evidence>
<dbReference type="PANTHER" id="PTHR42788">
    <property type="entry name" value="TAURINE IMPORT ATP-BINDING PROTEIN-RELATED"/>
    <property type="match status" value="1"/>
</dbReference>
<comment type="caution">
    <text evidence="6">The sequence shown here is derived from an EMBL/GenBank/DDBJ whole genome shotgun (WGS) entry which is preliminary data.</text>
</comment>
<gene>
    <name evidence="6" type="ORF">GR138_08885</name>
</gene>
<dbReference type="InterPro" id="IPR017871">
    <property type="entry name" value="ABC_transporter-like_CS"/>
</dbReference>
<sequence length="278" mass="30840">MERIAVSALRKTFTLKPGQTMTVDGVLSNRIAVLDGVDLTINRGEFVTVVGPSGSGKSVLLDVIAGLTEATSGGARIDGIAVSKPHASTAYVFQQYALFPWRTALQNVEYALEVRGTPAAERREKARYFLHLFGLNGFEDRYPSQLSGGMQQRVAIARALSTDPQVLLMDEPFAALDAQTRDILQSELLRIWEQIKTTVVFVTHSIDEAIYLADRVVVMTARPASVKEIVEIDLPRPRDLDIRNSEAFNAYRARVWESLRDEVVKAQRDWALASSYAN</sequence>
<proteinExistence type="inferred from homology"/>
<keyword evidence="4 6" id="KW-0067">ATP-binding</keyword>
<dbReference type="Gene3D" id="3.40.50.300">
    <property type="entry name" value="P-loop containing nucleotide triphosphate hydrolases"/>
    <property type="match status" value="1"/>
</dbReference>
<dbReference type="PROSITE" id="PS00211">
    <property type="entry name" value="ABC_TRANSPORTER_1"/>
    <property type="match status" value="1"/>
</dbReference>
<dbReference type="InterPro" id="IPR003593">
    <property type="entry name" value="AAA+_ATPase"/>
</dbReference>
<keyword evidence="7" id="KW-1185">Reference proteome</keyword>
<evidence type="ECO:0000256" key="3">
    <source>
        <dbReference type="ARBA" id="ARBA00022741"/>
    </source>
</evidence>
<dbReference type="RefSeq" id="WP_160858474.1">
    <property type="nucleotide sequence ID" value="NZ_WUMK01000003.1"/>
</dbReference>
<dbReference type="SMART" id="SM00382">
    <property type="entry name" value="AAA"/>
    <property type="match status" value="1"/>
</dbReference>
<dbReference type="EMBL" id="WUMK01000003">
    <property type="protein sequence ID" value="MXN45304.1"/>
    <property type="molecule type" value="Genomic_DNA"/>
</dbReference>
<evidence type="ECO:0000259" key="5">
    <source>
        <dbReference type="PROSITE" id="PS50893"/>
    </source>
</evidence>
<organism evidence="6 7">
    <name type="scientific">Shinella kummerowiae</name>
    <dbReference type="NCBI Taxonomy" id="417745"/>
    <lineage>
        <taxon>Bacteria</taxon>
        <taxon>Pseudomonadati</taxon>
        <taxon>Pseudomonadota</taxon>
        <taxon>Alphaproteobacteria</taxon>
        <taxon>Hyphomicrobiales</taxon>
        <taxon>Rhizobiaceae</taxon>
        <taxon>Shinella</taxon>
    </lineage>
</organism>
<evidence type="ECO:0000313" key="6">
    <source>
        <dbReference type="EMBL" id="MXN45304.1"/>
    </source>
</evidence>
<dbReference type="OrthoDB" id="9807242at2"/>